<dbReference type="Gene3D" id="1.10.260.40">
    <property type="entry name" value="lambda repressor-like DNA-binding domains"/>
    <property type="match status" value="1"/>
</dbReference>
<dbReference type="PATRIC" id="fig|1214242.5.peg.2504"/>
<dbReference type="eggNOG" id="ENOG5031WRH">
    <property type="taxonomic scope" value="Bacteria"/>
</dbReference>
<gene>
    <name evidence="1" type="ORF">B446_12195</name>
</gene>
<sequence>MSDAYAPLADVLDRLGELTGRPGRLPEALDVAGLSHRTGIPVGVVAELLSGGRAPEVCLSQRVRQRLDFIRETRRRADGKRYSLDELARIAGTSRQWLSEWRKSGMPGLEHTDRLRRFFGLPAGFFTADEQEALCEALQPVLQSLEAEADPLLRLRESGLVRLAARAPQMNARQLATLADLAEMIITSERSGERGAVREPADLRGAGRA</sequence>
<evidence type="ECO:0000313" key="1">
    <source>
        <dbReference type="EMBL" id="AGS69261.1"/>
    </source>
</evidence>
<dbReference type="KEGG" id="sci:B446_12195"/>
<dbReference type="CDD" id="cd00093">
    <property type="entry name" value="HTH_XRE"/>
    <property type="match status" value="1"/>
</dbReference>
<dbReference type="STRING" id="1214242.B446_12195"/>
<dbReference type="InterPro" id="IPR010982">
    <property type="entry name" value="Lambda_DNA-bd_dom_sf"/>
</dbReference>
<accession>S5UTT7</accession>
<protein>
    <submittedName>
        <fullName evidence="1">DNA-binding protein</fullName>
    </submittedName>
</protein>
<dbReference type="InterPro" id="IPR001387">
    <property type="entry name" value="Cro/C1-type_HTH"/>
</dbReference>
<reference evidence="2" key="1">
    <citation type="submission" date="2012-10" db="EMBL/GenBank/DDBJ databases">
        <title>The complete genome sequence of Streptomyces collinus Tu 365.</title>
        <authorList>
            <person name="Ruckert C."/>
            <person name="Szczepanowski R."/>
            <person name="Goesmann A."/>
            <person name="Pross E.K."/>
            <person name="Musiol E.M."/>
            <person name="Blin K."/>
            <person name="Wohlleben W."/>
            <person name="Puhler A."/>
            <person name="Weber T."/>
            <person name="Kalinowski J."/>
        </authorList>
    </citation>
    <scope>NUCLEOTIDE SEQUENCE [LARGE SCALE GENOMIC DNA]</scope>
    <source>
        <strain evidence="2">DSM 40733 / Tue 365</strain>
    </source>
</reference>
<name>S5UTT7_STRC3</name>
<dbReference type="GO" id="GO:0003677">
    <property type="term" value="F:DNA binding"/>
    <property type="evidence" value="ECO:0007669"/>
    <property type="project" value="UniProtKB-KW"/>
</dbReference>
<dbReference type="Proteomes" id="UP000015423">
    <property type="component" value="Chromosome"/>
</dbReference>
<dbReference type="RefSeq" id="WP_020939735.1">
    <property type="nucleotide sequence ID" value="NC_021985.1"/>
</dbReference>
<dbReference type="SUPFAM" id="SSF47413">
    <property type="entry name" value="lambda repressor-like DNA-binding domains"/>
    <property type="match status" value="1"/>
</dbReference>
<reference evidence="1 2" key="2">
    <citation type="journal article" date="2013" name="J. Biotechnol.">
        <title>Complete genome sequence of the kirromycin producer Streptomyces collinus Tu 365 consisting of a linear chromosome and two linear plasmids.</title>
        <authorList>
            <person name="Ruckert C."/>
            <person name="Szczepanowski R."/>
            <person name="Albersmeier A."/>
            <person name="Goesmann A."/>
            <person name="Iftime D."/>
            <person name="Musiol E.M."/>
            <person name="Blin K."/>
            <person name="Wohlleben W."/>
            <person name="Puhler A."/>
            <person name="Kalinowski J."/>
            <person name="Weber T."/>
        </authorList>
    </citation>
    <scope>NUCLEOTIDE SEQUENCE [LARGE SCALE GENOMIC DNA]</scope>
    <source>
        <strain evidence="2">DSM 40733 / Tue 365</strain>
    </source>
</reference>
<keyword evidence="1" id="KW-0238">DNA-binding</keyword>
<proteinExistence type="predicted"/>
<keyword evidence="2" id="KW-1185">Reference proteome</keyword>
<organism evidence="1 2">
    <name type="scientific">Streptomyces collinus (strain DSM 40733 / Tue 365)</name>
    <dbReference type="NCBI Taxonomy" id="1214242"/>
    <lineage>
        <taxon>Bacteria</taxon>
        <taxon>Bacillati</taxon>
        <taxon>Actinomycetota</taxon>
        <taxon>Actinomycetes</taxon>
        <taxon>Kitasatosporales</taxon>
        <taxon>Streptomycetaceae</taxon>
        <taxon>Streptomyces</taxon>
    </lineage>
</organism>
<evidence type="ECO:0000313" key="2">
    <source>
        <dbReference type="Proteomes" id="UP000015423"/>
    </source>
</evidence>
<dbReference type="EMBL" id="CP006259">
    <property type="protein sequence ID" value="AGS69261.1"/>
    <property type="molecule type" value="Genomic_DNA"/>
</dbReference>
<dbReference type="AlphaFoldDB" id="S5UTT7"/>
<dbReference type="HOGENOM" id="CLU_1389585_0_0_11"/>